<proteinExistence type="predicted"/>
<dbReference type="EMBL" id="LAZR01000099">
    <property type="protein sequence ID" value="KKN91884.1"/>
    <property type="molecule type" value="Genomic_DNA"/>
</dbReference>
<gene>
    <name evidence="2" type="ORF">LCGC14_0213590</name>
</gene>
<reference evidence="2" key="1">
    <citation type="journal article" date="2015" name="Nature">
        <title>Complex archaea that bridge the gap between prokaryotes and eukaryotes.</title>
        <authorList>
            <person name="Spang A."/>
            <person name="Saw J.H."/>
            <person name="Jorgensen S.L."/>
            <person name="Zaremba-Niedzwiedzka K."/>
            <person name="Martijn J."/>
            <person name="Lind A.E."/>
            <person name="van Eijk R."/>
            <person name="Schleper C."/>
            <person name="Guy L."/>
            <person name="Ettema T.J."/>
        </authorList>
    </citation>
    <scope>NUCLEOTIDE SEQUENCE</scope>
</reference>
<dbReference type="SUPFAM" id="SSF54427">
    <property type="entry name" value="NTF2-like"/>
    <property type="match status" value="1"/>
</dbReference>
<evidence type="ECO:0000259" key="1">
    <source>
        <dbReference type="Pfam" id="PF13577"/>
    </source>
</evidence>
<comment type="caution">
    <text evidence="2">The sequence shown here is derived from an EMBL/GenBank/DDBJ whole genome shotgun (WGS) entry which is preliminary data.</text>
</comment>
<dbReference type="InterPro" id="IPR032710">
    <property type="entry name" value="NTF2-like_dom_sf"/>
</dbReference>
<dbReference type="AlphaFoldDB" id="A0A0F9UJR0"/>
<dbReference type="Gene3D" id="3.10.450.50">
    <property type="match status" value="1"/>
</dbReference>
<organism evidence="2">
    <name type="scientific">marine sediment metagenome</name>
    <dbReference type="NCBI Taxonomy" id="412755"/>
    <lineage>
        <taxon>unclassified sequences</taxon>
        <taxon>metagenomes</taxon>
        <taxon>ecological metagenomes</taxon>
    </lineage>
</organism>
<dbReference type="InterPro" id="IPR037401">
    <property type="entry name" value="SnoaL-like"/>
</dbReference>
<feature type="domain" description="SnoaL-like" evidence="1">
    <location>
        <begin position="7"/>
        <end position="134"/>
    </location>
</feature>
<sequence>MNEMDSQAHEAIRNTLATYNWCGDNGDYEGYLATFALNGVLDLKNIGTYDGRESIREGVTRAFGASPAQLERRRKAGGRFSHHVSSIRIELTSSTEARCWSYFAVAGPSGWDHWGRYTDRLALIEGRWLFTYRRVSVDGRSPGAVLYDPNSQ</sequence>
<name>A0A0F9UJR0_9ZZZZ</name>
<evidence type="ECO:0000313" key="2">
    <source>
        <dbReference type="EMBL" id="KKN91884.1"/>
    </source>
</evidence>
<protein>
    <recommendedName>
        <fullName evidence="1">SnoaL-like domain-containing protein</fullName>
    </recommendedName>
</protein>
<accession>A0A0F9UJR0</accession>
<dbReference type="Pfam" id="PF13577">
    <property type="entry name" value="SnoaL_4"/>
    <property type="match status" value="1"/>
</dbReference>